<feature type="active site" evidence="3">
    <location>
        <position position="244"/>
    </location>
</feature>
<dbReference type="InterPro" id="IPR015590">
    <property type="entry name" value="Aldehyde_DH_dom"/>
</dbReference>
<comment type="similarity">
    <text evidence="1 4">Belongs to the aldehyde dehydrogenase family.</text>
</comment>
<evidence type="ECO:0000256" key="2">
    <source>
        <dbReference type="ARBA" id="ARBA00023002"/>
    </source>
</evidence>
<dbReference type="Gene3D" id="3.40.309.10">
    <property type="entry name" value="Aldehyde Dehydrogenase, Chain A, domain 2"/>
    <property type="match status" value="1"/>
</dbReference>
<dbReference type="PROSITE" id="PS00687">
    <property type="entry name" value="ALDEHYDE_DEHYDR_GLU"/>
    <property type="match status" value="1"/>
</dbReference>
<dbReference type="PANTHER" id="PTHR42804">
    <property type="entry name" value="ALDEHYDE DEHYDROGENASE"/>
    <property type="match status" value="1"/>
</dbReference>
<dbReference type="Proteomes" id="UP000475545">
    <property type="component" value="Unassembled WGS sequence"/>
</dbReference>
<accession>A0A6L7GZ17</accession>
<dbReference type="Gene3D" id="3.40.605.10">
    <property type="entry name" value="Aldehyde Dehydrogenase, Chain A, domain 1"/>
    <property type="match status" value="1"/>
</dbReference>
<evidence type="ECO:0000313" key="7">
    <source>
        <dbReference type="Proteomes" id="UP000475545"/>
    </source>
</evidence>
<dbReference type="FunFam" id="3.40.605.10:FF:000007">
    <property type="entry name" value="NAD/NADP-dependent betaine aldehyde dehydrogenase"/>
    <property type="match status" value="1"/>
</dbReference>
<dbReference type="PANTHER" id="PTHR42804:SF1">
    <property type="entry name" value="ALDEHYDE DEHYDROGENASE-RELATED"/>
    <property type="match status" value="1"/>
</dbReference>
<feature type="domain" description="Aldehyde dehydrogenase" evidence="5">
    <location>
        <begin position="13"/>
        <end position="468"/>
    </location>
</feature>
<gene>
    <name evidence="6" type="ORF">GIY30_22740</name>
</gene>
<dbReference type="InterPro" id="IPR016162">
    <property type="entry name" value="Ald_DH_N"/>
</dbReference>
<evidence type="ECO:0000256" key="1">
    <source>
        <dbReference type="ARBA" id="ARBA00009986"/>
    </source>
</evidence>
<dbReference type="InterPro" id="IPR029510">
    <property type="entry name" value="Ald_DH_CS_GLU"/>
</dbReference>
<evidence type="ECO:0000256" key="4">
    <source>
        <dbReference type="RuleBase" id="RU003345"/>
    </source>
</evidence>
<keyword evidence="2 4" id="KW-0560">Oxidoreductase</keyword>
<dbReference type="InterPro" id="IPR016163">
    <property type="entry name" value="Ald_DH_C"/>
</dbReference>
<evidence type="ECO:0000313" key="6">
    <source>
        <dbReference type="EMBL" id="MXP24158.1"/>
    </source>
</evidence>
<reference evidence="6 7" key="1">
    <citation type="submission" date="2019-11" db="EMBL/GenBank/DDBJ databases">
        <title>Gordonia sp. nov., a novel actinobacterium isolated from mangrove soil in Hainan.</title>
        <authorList>
            <person name="Huang X."/>
            <person name="Xie Y."/>
            <person name="Chu X."/>
            <person name="Xiao K."/>
        </authorList>
    </citation>
    <scope>NUCLEOTIDE SEQUENCE [LARGE SCALE GENOMIC DNA]</scope>
    <source>
        <strain evidence="6 7">HNM0687</strain>
    </source>
</reference>
<dbReference type="AlphaFoldDB" id="A0A6L7GZ17"/>
<evidence type="ECO:0000259" key="5">
    <source>
        <dbReference type="Pfam" id="PF00171"/>
    </source>
</evidence>
<comment type="caution">
    <text evidence="6">The sequence shown here is derived from an EMBL/GenBank/DDBJ whole genome shotgun (WGS) entry which is preliminary data.</text>
</comment>
<dbReference type="SUPFAM" id="SSF53720">
    <property type="entry name" value="ALDH-like"/>
    <property type="match status" value="1"/>
</dbReference>
<dbReference type="EMBL" id="WMBR01000009">
    <property type="protein sequence ID" value="MXP24158.1"/>
    <property type="molecule type" value="Genomic_DNA"/>
</dbReference>
<proteinExistence type="inferred from homology"/>
<sequence>MYQRDEFYIDGKWTASQGTENLTINNSATQEPIGVVALGSSADAGDAVDAAARAQPAWAALSPDERAGYLSAVSEQLNARMPELVELFCQEVGIIRPQAEAFQGLAASLYSSYGERARAFEWTQQLEHSTLAFEPIGVVGAMTPWNFPLLLMSIKVAPALAAGNTIVLKPAEIAPLTGYLLAEAIDAAALPAGVFNLVVGTGAEVGEALVTNPMVDMVSFVGSTAVGKRISALASDTVKRVSLELGGKSALVALDDADLDAVIRAGMDSVTTANGQGCGCLTRVIVPRGQLEEAVGFAEKYLADIKVGDPLDSGSTVGPMASEAHRKRVEGYIETGIAEGARLVGGGTGRPDGVQAGNFVRPTVFVVEDSKATIAQEEIFGPVQVIIPHDGESDAIRIANDSVYGLAGAVYGEDIVRAERVARALRTGKVDINSVTFDPDAPFGGYRQSGNGKMYGQQGFEEFLEIKSLSKLP</sequence>
<dbReference type="RefSeq" id="WP_160904356.1">
    <property type="nucleotide sequence ID" value="NZ_CP102850.1"/>
</dbReference>
<dbReference type="CDD" id="cd07138">
    <property type="entry name" value="ALDH_CddD_SSP0762"/>
    <property type="match status" value="1"/>
</dbReference>
<dbReference type="InterPro" id="IPR016161">
    <property type="entry name" value="Ald_DH/histidinol_DH"/>
</dbReference>
<keyword evidence="7" id="KW-1185">Reference proteome</keyword>
<evidence type="ECO:0000256" key="3">
    <source>
        <dbReference type="PROSITE-ProRule" id="PRU10007"/>
    </source>
</evidence>
<dbReference type="Pfam" id="PF00171">
    <property type="entry name" value="Aldedh"/>
    <property type="match status" value="1"/>
</dbReference>
<organism evidence="6 7">
    <name type="scientific">Gordonia mangrovi</name>
    <dbReference type="NCBI Taxonomy" id="2665643"/>
    <lineage>
        <taxon>Bacteria</taxon>
        <taxon>Bacillati</taxon>
        <taxon>Actinomycetota</taxon>
        <taxon>Actinomycetes</taxon>
        <taxon>Mycobacteriales</taxon>
        <taxon>Gordoniaceae</taxon>
        <taxon>Gordonia</taxon>
    </lineage>
</organism>
<dbReference type="GO" id="GO:0016620">
    <property type="term" value="F:oxidoreductase activity, acting on the aldehyde or oxo group of donors, NAD or NADP as acceptor"/>
    <property type="evidence" value="ECO:0007669"/>
    <property type="project" value="InterPro"/>
</dbReference>
<protein>
    <submittedName>
        <fullName evidence="6">Aldehyde dehydrogenase family protein</fullName>
    </submittedName>
</protein>
<name>A0A6L7GZ17_9ACTN</name>